<reference evidence="5" key="1">
    <citation type="journal article" date="2021" name="PeerJ">
        <title>Extensive microbial diversity within the chicken gut microbiome revealed by metagenomics and culture.</title>
        <authorList>
            <person name="Gilroy R."/>
            <person name="Ravi A."/>
            <person name="Getino M."/>
            <person name="Pursley I."/>
            <person name="Horton D.L."/>
            <person name="Alikhan N.F."/>
            <person name="Baker D."/>
            <person name="Gharbi K."/>
            <person name="Hall N."/>
            <person name="Watson M."/>
            <person name="Adriaenssens E.M."/>
            <person name="Foster-Nyarko E."/>
            <person name="Jarju S."/>
            <person name="Secka A."/>
            <person name="Antonio M."/>
            <person name="Oren A."/>
            <person name="Chaudhuri R.R."/>
            <person name="La Ragione R."/>
            <person name="Hildebrand F."/>
            <person name="Pallen M.J."/>
        </authorList>
    </citation>
    <scope>NUCLEOTIDE SEQUENCE</scope>
    <source>
        <strain evidence="5">USAMLcec4-12693</strain>
    </source>
</reference>
<dbReference type="GO" id="GO:0003723">
    <property type="term" value="F:RNA binding"/>
    <property type="evidence" value="ECO:0007669"/>
    <property type="project" value="InterPro"/>
</dbReference>
<evidence type="ECO:0000259" key="4">
    <source>
        <dbReference type="SMART" id="SM00967"/>
    </source>
</evidence>
<sequence length="266" mass="29669">MITSTSNAKIKRIVQLRKKKKARDAEGVFLVEGIRMFREIPEKLLQEIYISESCEEKEGKEIRRRASACGIRPELVSDGVFSHLSDTQTPQGILCVVGQLSYSLEEVADAPCPHMLVLDRLQDPGNVGTILRTAEGAGVTGILLDGECADIYNPKTIRSTMGSVFRMPFYYIQDLEEGIRYLKKRGICTYAAHLEGKRAYDEEDYRKPCAFFIGNEGNGLRPEIADLADTYIRIPMAGEVESLNAAIASAVLMFEAGRQRRSRPAE</sequence>
<feature type="domain" description="RNA 2-O ribose methyltransferase substrate binding" evidence="4">
    <location>
        <begin position="30"/>
        <end position="103"/>
    </location>
</feature>
<dbReference type="Gene3D" id="3.40.1280.10">
    <property type="match status" value="1"/>
</dbReference>
<dbReference type="SMART" id="SM00967">
    <property type="entry name" value="SpoU_sub_bind"/>
    <property type="match status" value="1"/>
</dbReference>
<dbReference type="AlphaFoldDB" id="A0A9D2VV61"/>
<dbReference type="InterPro" id="IPR001537">
    <property type="entry name" value="SpoU_MeTrfase"/>
</dbReference>
<dbReference type="GO" id="GO:0032259">
    <property type="term" value="P:methylation"/>
    <property type="evidence" value="ECO:0007669"/>
    <property type="project" value="UniProtKB-KW"/>
</dbReference>
<dbReference type="InterPro" id="IPR029064">
    <property type="entry name" value="Ribosomal_eL30-like_sf"/>
</dbReference>
<comment type="similarity">
    <text evidence="1">Belongs to the class IV-like SAM-binding methyltransferase superfamily. RNA methyltransferase TrmH family.</text>
</comment>
<dbReference type="InterPro" id="IPR053888">
    <property type="entry name" value="MRM3-like_sub_bind"/>
</dbReference>
<dbReference type="InterPro" id="IPR029026">
    <property type="entry name" value="tRNA_m1G_MTases_N"/>
</dbReference>
<evidence type="ECO:0000256" key="1">
    <source>
        <dbReference type="ARBA" id="ARBA00007228"/>
    </source>
</evidence>
<dbReference type="PANTHER" id="PTHR43191">
    <property type="entry name" value="RRNA METHYLTRANSFERASE 3"/>
    <property type="match status" value="1"/>
</dbReference>
<comment type="caution">
    <text evidence="5">The sequence shown here is derived from an EMBL/GenBank/DDBJ whole genome shotgun (WGS) entry which is preliminary data.</text>
</comment>
<proteinExistence type="inferred from homology"/>
<dbReference type="Pfam" id="PF22435">
    <property type="entry name" value="MRM3-like_sub_bind"/>
    <property type="match status" value="1"/>
</dbReference>
<name>A0A9D2VV61_9FIRM</name>
<organism evidence="5 6">
    <name type="scientific">Merdimonas faecis</name>
    <dbReference type="NCBI Taxonomy" id="1653435"/>
    <lineage>
        <taxon>Bacteria</taxon>
        <taxon>Bacillati</taxon>
        <taxon>Bacillota</taxon>
        <taxon>Clostridia</taxon>
        <taxon>Lachnospirales</taxon>
        <taxon>Lachnospiraceae</taxon>
        <taxon>Merdimonas</taxon>
    </lineage>
</organism>
<dbReference type="GO" id="GO:0006396">
    <property type="term" value="P:RNA processing"/>
    <property type="evidence" value="ECO:0007669"/>
    <property type="project" value="InterPro"/>
</dbReference>
<evidence type="ECO:0000256" key="3">
    <source>
        <dbReference type="ARBA" id="ARBA00022679"/>
    </source>
</evidence>
<evidence type="ECO:0000313" key="6">
    <source>
        <dbReference type="Proteomes" id="UP000813420"/>
    </source>
</evidence>
<dbReference type="Proteomes" id="UP000813420">
    <property type="component" value="Unassembled WGS sequence"/>
</dbReference>
<reference evidence="5" key="2">
    <citation type="submission" date="2021-09" db="EMBL/GenBank/DDBJ databases">
        <authorList>
            <person name="Gilroy R."/>
        </authorList>
    </citation>
    <scope>NUCLEOTIDE SEQUENCE</scope>
    <source>
        <strain evidence="5">USAMLcec4-12693</strain>
    </source>
</reference>
<dbReference type="GO" id="GO:0005737">
    <property type="term" value="C:cytoplasm"/>
    <property type="evidence" value="ECO:0007669"/>
    <property type="project" value="UniProtKB-ARBA"/>
</dbReference>
<dbReference type="InterPro" id="IPR051259">
    <property type="entry name" value="rRNA_Methyltransferase"/>
</dbReference>
<dbReference type="GO" id="GO:0008173">
    <property type="term" value="F:RNA methyltransferase activity"/>
    <property type="evidence" value="ECO:0007669"/>
    <property type="project" value="InterPro"/>
</dbReference>
<dbReference type="Gene3D" id="3.30.1330.30">
    <property type="match status" value="1"/>
</dbReference>
<keyword evidence="2 5" id="KW-0489">Methyltransferase</keyword>
<protein>
    <submittedName>
        <fullName evidence="5">RNA methyltransferase</fullName>
    </submittedName>
</protein>
<dbReference type="SUPFAM" id="SSF75217">
    <property type="entry name" value="alpha/beta knot"/>
    <property type="match status" value="1"/>
</dbReference>
<evidence type="ECO:0000256" key="2">
    <source>
        <dbReference type="ARBA" id="ARBA00022603"/>
    </source>
</evidence>
<dbReference type="SUPFAM" id="SSF55315">
    <property type="entry name" value="L30e-like"/>
    <property type="match status" value="1"/>
</dbReference>
<accession>A0A9D2VV61</accession>
<dbReference type="RefSeq" id="WP_277271471.1">
    <property type="nucleotide sequence ID" value="NZ_DYXE01000008.1"/>
</dbReference>
<dbReference type="PANTHER" id="PTHR43191:SF2">
    <property type="entry name" value="RRNA METHYLTRANSFERASE 3, MITOCHONDRIAL"/>
    <property type="match status" value="1"/>
</dbReference>
<dbReference type="InterPro" id="IPR029028">
    <property type="entry name" value="Alpha/beta_knot_MTases"/>
</dbReference>
<evidence type="ECO:0000313" key="5">
    <source>
        <dbReference type="EMBL" id="HJH48785.1"/>
    </source>
</evidence>
<keyword evidence="3" id="KW-0808">Transferase</keyword>
<dbReference type="EMBL" id="DYXE01000008">
    <property type="protein sequence ID" value="HJH48785.1"/>
    <property type="molecule type" value="Genomic_DNA"/>
</dbReference>
<dbReference type="InterPro" id="IPR013123">
    <property type="entry name" value="SpoU_subst-bd"/>
</dbReference>
<dbReference type="Pfam" id="PF00588">
    <property type="entry name" value="SpoU_methylase"/>
    <property type="match status" value="1"/>
</dbReference>
<gene>
    <name evidence="5" type="ORF">K8V39_00800</name>
</gene>
<dbReference type="CDD" id="cd18095">
    <property type="entry name" value="SpoU-like_rRNA-MTase"/>
    <property type="match status" value="1"/>
</dbReference>